<sequence>MIISAIRSLGQRRTWLPGSALVVALAVPVAVLVGPAAHADGIDGQFLNALQSHGINFATPQAAILAAHQVCDELDTGRAKADVANDVATSSNLDGYHAGYFVGLSISAYCPRHHGTA</sequence>
<dbReference type="InterPro" id="IPR007969">
    <property type="entry name" value="DUF732"/>
</dbReference>
<dbReference type="InterPro" id="IPR006311">
    <property type="entry name" value="TAT_signal"/>
</dbReference>
<feature type="domain" description="DUF732" evidence="1">
    <location>
        <begin position="43"/>
        <end position="111"/>
    </location>
</feature>
<evidence type="ECO:0000313" key="2">
    <source>
        <dbReference type="EMBL" id="QLL08512.1"/>
    </source>
</evidence>
<gene>
    <name evidence="2" type="ORF">H0P51_06120</name>
</gene>
<dbReference type="AlphaFoldDB" id="A0A7D6HVN5"/>
<dbReference type="PROSITE" id="PS51318">
    <property type="entry name" value="TAT"/>
    <property type="match status" value="1"/>
</dbReference>
<reference evidence="3" key="1">
    <citation type="submission" date="2020-07" db="EMBL/GenBank/DDBJ databases">
        <title>Description of Mycobacterium gordonae subsp. intergordonae subsp.nov. and Mycobacterium gordonae subsp. gordonae subsp. nov.</title>
        <authorList>
            <person name="Yu X."/>
        </authorList>
    </citation>
    <scope>NUCLEOTIDE SEQUENCE [LARGE SCALE GENOMIC DNA]</scope>
    <source>
        <strain evidence="3">24</strain>
    </source>
</reference>
<proteinExistence type="predicted"/>
<keyword evidence="3" id="KW-1185">Reference proteome</keyword>
<reference evidence="3" key="3">
    <citation type="submission" date="2023-07" db="EMBL/GenBank/DDBJ databases">
        <title>Description of Mycobacterium gordonae subsp. intergordonae subsp.nov. and Mycobacterium gordonae subsp. gordonae subsp. nov.</title>
        <authorList>
            <person name="Huang H."/>
        </authorList>
    </citation>
    <scope>NUCLEOTIDE SEQUENCE [LARGE SCALE GENOMIC DNA]</scope>
    <source>
        <strain evidence="3">24</strain>
    </source>
</reference>
<dbReference type="KEGG" id="mgor:H0P51_06120"/>
<name>A0A7D6HVN5_9MYCO</name>
<dbReference type="Proteomes" id="UP000510682">
    <property type="component" value="Chromosome"/>
</dbReference>
<evidence type="ECO:0000313" key="3">
    <source>
        <dbReference type="Proteomes" id="UP000510682"/>
    </source>
</evidence>
<organism evidence="2 3">
    <name type="scientific">Mycobacterium vicinigordonae</name>
    <dbReference type="NCBI Taxonomy" id="1719132"/>
    <lineage>
        <taxon>Bacteria</taxon>
        <taxon>Bacillati</taxon>
        <taxon>Actinomycetota</taxon>
        <taxon>Actinomycetes</taxon>
        <taxon>Mycobacteriales</taxon>
        <taxon>Mycobacteriaceae</taxon>
        <taxon>Mycobacterium</taxon>
    </lineage>
</organism>
<dbReference type="RefSeq" id="WP_180917098.1">
    <property type="nucleotide sequence ID" value="NZ_CP059165.1"/>
</dbReference>
<dbReference type="Pfam" id="PF05305">
    <property type="entry name" value="DUF732"/>
    <property type="match status" value="1"/>
</dbReference>
<accession>A0A7D6HVN5</accession>
<reference evidence="2 3" key="2">
    <citation type="submission" date="2020-07" db="EMBL/GenBank/DDBJ databases">
        <authorList>
            <person name="Yu X."/>
        </authorList>
    </citation>
    <scope>NUCLEOTIDE SEQUENCE [LARGE SCALE GENOMIC DNA]</scope>
    <source>
        <strain evidence="3">24</strain>
    </source>
</reference>
<evidence type="ECO:0000259" key="1">
    <source>
        <dbReference type="Pfam" id="PF05305"/>
    </source>
</evidence>
<protein>
    <submittedName>
        <fullName evidence="2">DUF732 domain-containing protein</fullName>
    </submittedName>
</protein>
<dbReference type="EMBL" id="CP059165">
    <property type="protein sequence ID" value="QLL08512.1"/>
    <property type="molecule type" value="Genomic_DNA"/>
</dbReference>